<reference evidence="4 5" key="1">
    <citation type="submission" date="2019-04" db="EMBL/GenBank/DDBJ databases">
        <title>Genome sequencing of Clostridium botulinum Groups I-IV and Clostridium butyricum.</title>
        <authorList>
            <person name="Brunt J."/>
            <person name="Van Vliet A.H.M."/>
            <person name="Stringer S.C."/>
            <person name="Carter A.T."/>
            <person name="Peck M.W."/>
        </authorList>
    </citation>
    <scope>NUCLEOTIDE SEQUENCE [LARGE SCALE GENOMIC DNA]</scope>
    <source>
        <strain evidence="4 5">BL81</strain>
    </source>
</reference>
<name>A0A6B4JHQ9_CLOBO</name>
<dbReference type="Pfam" id="PF19127">
    <property type="entry name" value="Choline_bind_3"/>
    <property type="match status" value="2"/>
</dbReference>
<feature type="domain" description="Stomatal closure-related actin-binding protein Ig" evidence="3">
    <location>
        <begin position="328"/>
        <end position="399"/>
    </location>
</feature>
<feature type="compositionally biased region" description="Low complexity" evidence="1">
    <location>
        <begin position="418"/>
        <end position="435"/>
    </location>
</feature>
<gene>
    <name evidence="4" type="ORF">FDG31_07225</name>
</gene>
<evidence type="ECO:0000313" key="4">
    <source>
        <dbReference type="EMBL" id="NFV25967.1"/>
    </source>
</evidence>
<dbReference type="AlphaFoldDB" id="A0A6B4JHQ9"/>
<feature type="compositionally biased region" description="Basic and acidic residues" evidence="1">
    <location>
        <begin position="95"/>
        <end position="111"/>
    </location>
</feature>
<dbReference type="InterPro" id="IPR018337">
    <property type="entry name" value="Cell_wall/Cho-bd_repeat"/>
</dbReference>
<dbReference type="Proteomes" id="UP000486903">
    <property type="component" value="Unassembled WGS sequence"/>
</dbReference>
<dbReference type="SUPFAM" id="SSF69360">
    <property type="entry name" value="Cell wall binding repeat"/>
    <property type="match status" value="1"/>
</dbReference>
<dbReference type="PROSITE" id="PS51170">
    <property type="entry name" value="CW"/>
    <property type="match status" value="5"/>
</dbReference>
<keyword evidence="2" id="KW-0812">Transmembrane</keyword>
<dbReference type="EMBL" id="SXFB01000004">
    <property type="protein sequence ID" value="NFV25967.1"/>
    <property type="molecule type" value="Genomic_DNA"/>
</dbReference>
<organism evidence="4 5">
    <name type="scientific">Clostridium botulinum</name>
    <dbReference type="NCBI Taxonomy" id="1491"/>
    <lineage>
        <taxon>Bacteria</taxon>
        <taxon>Bacillati</taxon>
        <taxon>Bacillota</taxon>
        <taxon>Clostridia</taxon>
        <taxon>Eubacteriales</taxon>
        <taxon>Clostridiaceae</taxon>
        <taxon>Clostridium</taxon>
    </lineage>
</organism>
<sequence>MREFMRHIHFKPIAMILTILFIQVAFILYLPCKDSYIAYADEVLHKDDTEKSHELSENLIGKSTDLMSDENVLSNTENNQVDIILKDFNESHIVKESDNTKNTESKHDKAQGESNNATDGDNTIDKDDNASEKPDEGNTDETEQGGSSGNEPSGGGNEDIPPEIDNKKQAIVPSINSFAEDMGKNREKLTVSATNINAQGEYTFIILASDKLNVCKHSATNSTLNKWFIPLIELSKGEQKLSYSTDGKNFFELSLDSNNKIPYYMRANITGAPNYTEKERDSILYFKYAEDGDDTAIKIRIHYIPSINANDNNNSGNVSGDILKSVSIYGTERIGSTLRAKIKYNNNTDKPKVSYQWLRCKDKDGEYKEISGADKEEYKLKSNDKGYYLKVKVTVSGEVSENKESNRSEVIKEKLKDNSSSSNSGSSSSNDYNSGIVVDTDKTNDEQMYLNTSYSSKVDKEIFDLTKEYEYEKLILEGSNYVWNFNASDLKNVSQMDDSFDSEIQTKAQRDSEVVINFKHHGVLPGKATVQVNVGDELNGNNRYLYYYNEETNSLELISSNISVKKGKATFTITHCSKYILSANPNSNSNISSSDYNTTIDKSTQNNYVNNVVNSDKTSNESNFNNVDSSSLKWRESMDGKWYLCSNSFIMTGWQKVDNNWYYFNEFGVMQKDWVNSNGKWYYLDNNGCMATGWIKSNNNWYYINSNGEISTGWKEFNKVWYYFNTNGEMQTGWQYIDYRWYYLYPDGSMAYNVEIDGRVLNQNGAAR</sequence>
<evidence type="ECO:0000256" key="1">
    <source>
        <dbReference type="SAM" id="MobiDB-lite"/>
    </source>
</evidence>
<dbReference type="Gene3D" id="2.60.40.2700">
    <property type="match status" value="1"/>
</dbReference>
<proteinExistence type="predicted"/>
<keyword evidence="2" id="KW-1133">Transmembrane helix</keyword>
<dbReference type="InterPro" id="IPR032015">
    <property type="entry name" value="SCAB-Ig"/>
</dbReference>
<feature type="region of interest" description="Disordered" evidence="1">
    <location>
        <begin position="95"/>
        <end position="166"/>
    </location>
</feature>
<feature type="compositionally biased region" description="Basic and acidic residues" evidence="1">
    <location>
        <begin position="400"/>
        <end position="417"/>
    </location>
</feature>
<keyword evidence="2" id="KW-0472">Membrane</keyword>
<evidence type="ECO:0000259" key="3">
    <source>
        <dbReference type="Pfam" id="PF16709"/>
    </source>
</evidence>
<dbReference type="Gene3D" id="2.10.270.10">
    <property type="entry name" value="Cholin Binding"/>
    <property type="match status" value="1"/>
</dbReference>
<dbReference type="RefSeq" id="WP_003373674.1">
    <property type="nucleotide sequence ID" value="NZ_JACBBA010000001.1"/>
</dbReference>
<feature type="compositionally biased region" description="Gly residues" evidence="1">
    <location>
        <begin position="146"/>
        <end position="157"/>
    </location>
</feature>
<protein>
    <submittedName>
        <fullName evidence="4">Cell surface protein</fullName>
    </submittedName>
</protein>
<dbReference type="Pfam" id="PF16709">
    <property type="entry name" value="SCAB-Ig"/>
    <property type="match status" value="1"/>
</dbReference>
<feature type="region of interest" description="Disordered" evidence="1">
    <location>
        <begin position="399"/>
        <end position="440"/>
    </location>
</feature>
<feature type="transmembrane region" description="Helical" evidence="2">
    <location>
        <begin position="12"/>
        <end position="30"/>
    </location>
</feature>
<feature type="compositionally biased region" description="Polar residues" evidence="1">
    <location>
        <begin position="112"/>
        <end position="121"/>
    </location>
</feature>
<comment type="caution">
    <text evidence="4">The sequence shown here is derived from an EMBL/GenBank/DDBJ whole genome shotgun (WGS) entry which is preliminary data.</text>
</comment>
<feature type="compositionally biased region" description="Basic and acidic residues" evidence="1">
    <location>
        <begin position="123"/>
        <end position="136"/>
    </location>
</feature>
<evidence type="ECO:0000313" key="5">
    <source>
        <dbReference type="Proteomes" id="UP000486903"/>
    </source>
</evidence>
<accession>A0A6B4JHQ9</accession>
<evidence type="ECO:0000256" key="2">
    <source>
        <dbReference type="SAM" id="Phobius"/>
    </source>
</evidence>